<dbReference type="EMBL" id="QRBI01000087">
    <property type="protein sequence ID" value="RMC22512.1"/>
    <property type="molecule type" value="Genomic_DNA"/>
</dbReference>
<evidence type="ECO:0000313" key="3">
    <source>
        <dbReference type="Proteomes" id="UP000269221"/>
    </source>
</evidence>
<dbReference type="AlphaFoldDB" id="A0A3M0LA88"/>
<organism evidence="2 3">
    <name type="scientific">Hirundo rustica rustica</name>
    <dbReference type="NCBI Taxonomy" id="333673"/>
    <lineage>
        <taxon>Eukaryota</taxon>
        <taxon>Metazoa</taxon>
        <taxon>Chordata</taxon>
        <taxon>Craniata</taxon>
        <taxon>Vertebrata</taxon>
        <taxon>Euteleostomi</taxon>
        <taxon>Archelosauria</taxon>
        <taxon>Archosauria</taxon>
        <taxon>Dinosauria</taxon>
        <taxon>Saurischia</taxon>
        <taxon>Theropoda</taxon>
        <taxon>Coelurosauria</taxon>
        <taxon>Aves</taxon>
        <taxon>Neognathae</taxon>
        <taxon>Neoaves</taxon>
        <taxon>Telluraves</taxon>
        <taxon>Australaves</taxon>
        <taxon>Passeriformes</taxon>
        <taxon>Sylvioidea</taxon>
        <taxon>Hirundinidae</taxon>
        <taxon>Hirundo</taxon>
    </lineage>
</organism>
<proteinExistence type="predicted"/>
<reference evidence="2 3" key="1">
    <citation type="submission" date="2018-07" db="EMBL/GenBank/DDBJ databases">
        <title>A high quality draft genome assembly of the barn swallow (H. rustica rustica).</title>
        <authorList>
            <person name="Formenti G."/>
            <person name="Chiara M."/>
            <person name="Poveda L."/>
            <person name="Francoijs K.-J."/>
            <person name="Bonisoli-Alquati A."/>
            <person name="Canova L."/>
            <person name="Gianfranceschi L."/>
            <person name="Horner D.S."/>
            <person name="Saino N."/>
        </authorList>
    </citation>
    <scope>NUCLEOTIDE SEQUENCE [LARGE SCALE GENOMIC DNA]</scope>
    <source>
        <strain evidence="2">Chelidonia</strain>
        <tissue evidence="2">Blood</tissue>
    </source>
</reference>
<protein>
    <submittedName>
        <fullName evidence="2">Uncharacterized protein</fullName>
    </submittedName>
</protein>
<comment type="caution">
    <text evidence="2">The sequence shown here is derived from an EMBL/GenBank/DDBJ whole genome shotgun (WGS) entry which is preliminary data.</text>
</comment>
<sequence>MGRGGRRGLVPRPQVPRPQVSRPQELEAQVAVVAALGELAATVAGPAQAVQPLPGPESLQGALSKFIRTLRDTLDHGDVTSLRQSGCHPPGPGRGHPGGHLGRRESRGQSLAGAGDGAQSELGPADL</sequence>
<evidence type="ECO:0000256" key="1">
    <source>
        <dbReference type="SAM" id="MobiDB-lite"/>
    </source>
</evidence>
<feature type="region of interest" description="Disordered" evidence="1">
    <location>
        <begin position="75"/>
        <end position="127"/>
    </location>
</feature>
<feature type="compositionally biased region" description="Low complexity" evidence="1">
    <location>
        <begin position="8"/>
        <end position="24"/>
    </location>
</feature>
<feature type="region of interest" description="Disordered" evidence="1">
    <location>
        <begin position="1"/>
        <end position="24"/>
    </location>
</feature>
<gene>
    <name evidence="2" type="ORF">DUI87_00487</name>
</gene>
<keyword evidence="3" id="KW-1185">Reference proteome</keyword>
<accession>A0A3M0LA88</accession>
<dbReference type="Proteomes" id="UP000269221">
    <property type="component" value="Unassembled WGS sequence"/>
</dbReference>
<name>A0A3M0LA88_HIRRU</name>
<evidence type="ECO:0000313" key="2">
    <source>
        <dbReference type="EMBL" id="RMC22512.1"/>
    </source>
</evidence>